<evidence type="ECO:0000313" key="2">
    <source>
        <dbReference type="Proteomes" id="UP000295696"/>
    </source>
</evidence>
<organism evidence="1 2">
    <name type="scientific">Primorskyibacter sedentarius</name>
    <dbReference type="NCBI Taxonomy" id="745311"/>
    <lineage>
        <taxon>Bacteria</taxon>
        <taxon>Pseudomonadati</taxon>
        <taxon>Pseudomonadota</taxon>
        <taxon>Alphaproteobacteria</taxon>
        <taxon>Rhodobacterales</taxon>
        <taxon>Roseobacteraceae</taxon>
        <taxon>Primorskyibacter</taxon>
    </lineage>
</organism>
<dbReference type="OrthoDB" id="8481546at2"/>
<comment type="caution">
    <text evidence="1">The sequence shown here is derived from an EMBL/GenBank/DDBJ whole genome shotgun (WGS) entry which is preliminary data.</text>
</comment>
<name>A0A4R3IKW8_9RHOB</name>
<protein>
    <submittedName>
        <fullName evidence="1">Uncharacterized protein</fullName>
    </submittedName>
</protein>
<reference evidence="1 2" key="1">
    <citation type="submission" date="2019-03" db="EMBL/GenBank/DDBJ databases">
        <title>Genomic Encyclopedia of Type Strains, Phase IV (KMG-IV): sequencing the most valuable type-strain genomes for metagenomic binning, comparative biology and taxonomic classification.</title>
        <authorList>
            <person name="Goeker M."/>
        </authorList>
    </citation>
    <scope>NUCLEOTIDE SEQUENCE [LARGE SCALE GENOMIC DNA]</scope>
    <source>
        <strain evidence="1 2">DSM 104836</strain>
    </source>
</reference>
<keyword evidence="2" id="KW-1185">Reference proteome</keyword>
<accession>A0A4R3IKW8</accession>
<dbReference type="RefSeq" id="WP_132248955.1">
    <property type="nucleotide sequence ID" value="NZ_SLZU01000049.1"/>
</dbReference>
<dbReference type="AlphaFoldDB" id="A0A4R3IKW8"/>
<evidence type="ECO:0000313" key="1">
    <source>
        <dbReference type="EMBL" id="TCS49749.1"/>
    </source>
</evidence>
<dbReference type="Proteomes" id="UP000295696">
    <property type="component" value="Unassembled WGS sequence"/>
</dbReference>
<proteinExistence type="predicted"/>
<sequence>MAQTAYAFDRNFQTSGEVTHPKTRFLTRCEIEADQTLDGVISAEQYRRYNDDVVRDVIGIDLAKGVVRRASPPTDLQVRTAPSSTGKIVEWEGVVETIAEDHFSCKMKVVKGSQVDFDEFSEFSIDRVDPGDRDLIQPGALFRLVIGVQAISGTRQQYSRLIFRRLPAWRQEAMIKARSHLDSVMNDIAWADEKTPAT</sequence>
<dbReference type="EMBL" id="SLZU01000049">
    <property type="protein sequence ID" value="TCS49749.1"/>
    <property type="molecule type" value="Genomic_DNA"/>
</dbReference>
<gene>
    <name evidence="1" type="ORF">EDD52_1493</name>
</gene>